<dbReference type="EMBL" id="JBHTLU010000012">
    <property type="protein sequence ID" value="MFD1219570.1"/>
    <property type="molecule type" value="Genomic_DNA"/>
</dbReference>
<organism evidence="1 2">
    <name type="scientific">Paenibacillus vulneris</name>
    <dbReference type="NCBI Taxonomy" id="1133364"/>
    <lineage>
        <taxon>Bacteria</taxon>
        <taxon>Bacillati</taxon>
        <taxon>Bacillota</taxon>
        <taxon>Bacilli</taxon>
        <taxon>Bacillales</taxon>
        <taxon>Paenibacillaceae</taxon>
        <taxon>Paenibacillus</taxon>
    </lineage>
</organism>
<accession>A0ABW3UIZ9</accession>
<protein>
    <submittedName>
        <fullName evidence="1">Uncharacterized protein</fullName>
    </submittedName>
</protein>
<comment type="caution">
    <text evidence="1">The sequence shown here is derived from an EMBL/GenBank/DDBJ whole genome shotgun (WGS) entry which is preliminary data.</text>
</comment>
<keyword evidence="2" id="KW-1185">Reference proteome</keyword>
<proteinExistence type="predicted"/>
<gene>
    <name evidence="1" type="ORF">ACFQ4B_05535</name>
</gene>
<dbReference type="Proteomes" id="UP001597180">
    <property type="component" value="Unassembled WGS sequence"/>
</dbReference>
<evidence type="ECO:0000313" key="1">
    <source>
        <dbReference type="EMBL" id="MFD1219570.1"/>
    </source>
</evidence>
<name>A0ABW3UIZ9_9BACL</name>
<reference evidence="2" key="1">
    <citation type="journal article" date="2019" name="Int. J. Syst. Evol. Microbiol.">
        <title>The Global Catalogue of Microorganisms (GCM) 10K type strain sequencing project: providing services to taxonomists for standard genome sequencing and annotation.</title>
        <authorList>
            <consortium name="The Broad Institute Genomics Platform"/>
            <consortium name="The Broad Institute Genome Sequencing Center for Infectious Disease"/>
            <person name="Wu L."/>
            <person name="Ma J."/>
        </authorList>
    </citation>
    <scope>NUCLEOTIDE SEQUENCE [LARGE SCALE GENOMIC DNA]</scope>
    <source>
        <strain evidence="2">CCUG 53270</strain>
    </source>
</reference>
<evidence type="ECO:0000313" key="2">
    <source>
        <dbReference type="Proteomes" id="UP001597180"/>
    </source>
</evidence>
<sequence>MDIRNNILAILKKSFDGKERITCDDLENAATQIRAEVIERKLIPFLNVSTRELELVDVSNVLYVQLPKPKSKYLVYTQDGIFEQITKGSGIEPLFFDPDIFIVVDSKTSVNRFKVKKYDSYRFRLYFSECVDESSIYVQAFQKVVNEFASELGKHNDVSEVGQYTLKGFVSKLSST</sequence>
<dbReference type="RefSeq" id="WP_345595007.1">
    <property type="nucleotide sequence ID" value="NZ_BAABJG010000055.1"/>
</dbReference>